<dbReference type="EMBL" id="CP058649">
    <property type="protein sequence ID" value="QUI22177.1"/>
    <property type="molecule type" value="Genomic_DNA"/>
</dbReference>
<name>A0A8J8MIQ2_9FIRM</name>
<sequence length="134" mass="15638">MALQALYHDGEGYKPLVLTKEWQLAQLNTCESQYPENIKMLDQHDFTDETFTLVKGRAVLLTYDEKTKKGYLTVMQQGITYNVPQMVWHNIAMDQDTTVMITEGRDAHLKGFAQIPIPNEFYHSLQKKIETLWR</sequence>
<dbReference type="InterPro" id="IPR014710">
    <property type="entry name" value="RmlC-like_jellyroll"/>
</dbReference>
<dbReference type="Proteomes" id="UP000683246">
    <property type="component" value="Chromosome"/>
</dbReference>
<accession>A0A8J8MIQ2</accession>
<dbReference type="Gene3D" id="2.60.120.10">
    <property type="entry name" value="Jelly Rolls"/>
    <property type="match status" value="1"/>
</dbReference>
<gene>
    <name evidence="1" type="ORF">HZI73_07630</name>
</gene>
<protein>
    <submittedName>
        <fullName evidence="1">Uncharacterized protein</fullName>
    </submittedName>
</protein>
<evidence type="ECO:0000313" key="1">
    <source>
        <dbReference type="EMBL" id="QUI22177.1"/>
    </source>
</evidence>
<proteinExistence type="predicted"/>
<organism evidence="1 2">
    <name type="scientific">Vallitalea pronyensis</name>
    <dbReference type="NCBI Taxonomy" id="1348613"/>
    <lineage>
        <taxon>Bacteria</taxon>
        <taxon>Bacillati</taxon>
        <taxon>Bacillota</taxon>
        <taxon>Clostridia</taxon>
        <taxon>Lachnospirales</taxon>
        <taxon>Vallitaleaceae</taxon>
        <taxon>Vallitalea</taxon>
    </lineage>
</organism>
<dbReference type="AlphaFoldDB" id="A0A8J8MIQ2"/>
<evidence type="ECO:0000313" key="2">
    <source>
        <dbReference type="Proteomes" id="UP000683246"/>
    </source>
</evidence>
<dbReference type="KEGG" id="vpy:HZI73_07630"/>
<reference evidence="1" key="1">
    <citation type="submission" date="2020-07" db="EMBL/GenBank/DDBJ databases">
        <title>Vallitalea pronyensis genome.</title>
        <authorList>
            <person name="Postec A."/>
        </authorList>
    </citation>
    <scope>NUCLEOTIDE SEQUENCE</scope>
    <source>
        <strain evidence="1">FatNI3</strain>
    </source>
</reference>
<dbReference type="SUPFAM" id="SSF51182">
    <property type="entry name" value="RmlC-like cupins"/>
    <property type="match status" value="1"/>
</dbReference>
<keyword evidence="2" id="KW-1185">Reference proteome</keyword>
<dbReference type="RefSeq" id="WP_212697657.1">
    <property type="nucleotide sequence ID" value="NZ_CP058649.1"/>
</dbReference>
<dbReference type="InterPro" id="IPR011051">
    <property type="entry name" value="RmlC_Cupin_sf"/>
</dbReference>